<accession>A0A1Y6EL45</accession>
<reference evidence="2" key="1">
    <citation type="submission" date="2017-04" db="EMBL/GenBank/DDBJ databases">
        <authorList>
            <person name="Varghese N."/>
            <person name="Submissions S."/>
        </authorList>
    </citation>
    <scope>NUCLEOTIDE SEQUENCE [LARGE SCALE GENOMIC DNA]</scope>
</reference>
<name>A0A1Y6EL45_9GAMM</name>
<evidence type="ECO:0000313" key="2">
    <source>
        <dbReference type="Proteomes" id="UP000194450"/>
    </source>
</evidence>
<evidence type="ECO:0000313" key="1">
    <source>
        <dbReference type="EMBL" id="SMQ63335.1"/>
    </source>
</evidence>
<gene>
    <name evidence="1" type="ORF">SAMN06297229_0839</name>
</gene>
<keyword evidence="2" id="KW-1185">Reference proteome</keyword>
<dbReference type="EMBL" id="FXWH01000001">
    <property type="protein sequence ID" value="SMQ63335.1"/>
    <property type="molecule type" value="Genomic_DNA"/>
</dbReference>
<protein>
    <submittedName>
        <fullName evidence="1">Uncharacterized protein</fullName>
    </submittedName>
</protein>
<organism evidence="1 2">
    <name type="scientific">Pseudidiomarina planktonica</name>
    <dbReference type="NCBI Taxonomy" id="1323738"/>
    <lineage>
        <taxon>Bacteria</taxon>
        <taxon>Pseudomonadati</taxon>
        <taxon>Pseudomonadota</taxon>
        <taxon>Gammaproteobacteria</taxon>
        <taxon>Alteromonadales</taxon>
        <taxon>Idiomarinaceae</taxon>
        <taxon>Pseudidiomarina</taxon>
    </lineage>
</organism>
<sequence>MLVGWVIALGLMASASLSLLPWLLTSSELAQPPTLPTLTVCQNYWLRDPARGELLAAQQHYYAAVSSDEAPVVSCHG</sequence>
<dbReference type="Proteomes" id="UP000194450">
    <property type="component" value="Unassembled WGS sequence"/>
</dbReference>
<dbReference type="AlphaFoldDB" id="A0A1Y6EL45"/>
<proteinExistence type="predicted"/>